<dbReference type="PROSITE" id="PS51374">
    <property type="entry name" value="NDPK_LIKE"/>
    <property type="match status" value="1"/>
</dbReference>
<dbReference type="EMBL" id="LGRX02033103">
    <property type="protein sequence ID" value="KAK3242912.1"/>
    <property type="molecule type" value="Genomic_DNA"/>
</dbReference>
<comment type="catalytic activity">
    <reaction evidence="1">
        <text>a 2'-deoxyribonucleoside 5'-diphosphate + ATP = a 2'-deoxyribonucleoside 5'-triphosphate + ADP</text>
        <dbReference type="Rhea" id="RHEA:44640"/>
        <dbReference type="ChEBI" id="CHEBI:30616"/>
        <dbReference type="ChEBI" id="CHEBI:61560"/>
        <dbReference type="ChEBI" id="CHEBI:73316"/>
        <dbReference type="ChEBI" id="CHEBI:456216"/>
        <dbReference type="EC" id="2.7.4.6"/>
    </reaction>
</comment>
<feature type="compositionally biased region" description="Acidic residues" evidence="6">
    <location>
        <begin position="600"/>
        <end position="620"/>
    </location>
</feature>
<comment type="caution">
    <text evidence="8">The sequence shown here is derived from an EMBL/GenBank/DDBJ whole genome shotgun (WGS) entry which is preliminary data.</text>
</comment>
<dbReference type="PANTHER" id="PTHR43109:SF3">
    <property type="entry name" value="DYNEIN AXONEMAL ASSEMBLY FACTOR 8"/>
    <property type="match status" value="1"/>
</dbReference>
<dbReference type="Pfam" id="PF00334">
    <property type="entry name" value="NDK"/>
    <property type="match status" value="1"/>
</dbReference>
<comment type="catalytic activity">
    <reaction evidence="2">
        <text>a ribonucleoside 5'-diphosphate + ATP = a ribonucleoside 5'-triphosphate + ADP</text>
        <dbReference type="Rhea" id="RHEA:18113"/>
        <dbReference type="ChEBI" id="CHEBI:30616"/>
        <dbReference type="ChEBI" id="CHEBI:57930"/>
        <dbReference type="ChEBI" id="CHEBI:61557"/>
        <dbReference type="ChEBI" id="CHEBI:456216"/>
        <dbReference type="EC" id="2.7.4.6"/>
    </reaction>
</comment>
<feature type="region of interest" description="Disordered" evidence="6">
    <location>
        <begin position="34"/>
        <end position="181"/>
    </location>
</feature>
<feature type="domain" description="Nucleoside diphosphate kinase-like" evidence="7">
    <location>
        <begin position="845"/>
        <end position="980"/>
    </location>
</feature>
<evidence type="ECO:0000256" key="1">
    <source>
        <dbReference type="ARBA" id="ARBA00000082"/>
    </source>
</evidence>
<organism evidence="8 9">
    <name type="scientific">Cymbomonas tetramitiformis</name>
    <dbReference type="NCBI Taxonomy" id="36881"/>
    <lineage>
        <taxon>Eukaryota</taxon>
        <taxon>Viridiplantae</taxon>
        <taxon>Chlorophyta</taxon>
        <taxon>Pyramimonadophyceae</taxon>
        <taxon>Pyramimonadales</taxon>
        <taxon>Pyramimonadaceae</taxon>
        <taxon>Cymbomonas</taxon>
    </lineage>
</organism>
<reference evidence="8 9" key="1">
    <citation type="journal article" date="2015" name="Genome Biol. Evol.">
        <title>Comparative Genomics of a Bacterivorous Green Alga Reveals Evolutionary Causalities and Consequences of Phago-Mixotrophic Mode of Nutrition.</title>
        <authorList>
            <person name="Burns J.A."/>
            <person name="Paasch A."/>
            <person name="Narechania A."/>
            <person name="Kim E."/>
        </authorList>
    </citation>
    <scope>NUCLEOTIDE SEQUENCE [LARGE SCALE GENOMIC DNA]</scope>
    <source>
        <strain evidence="8 9">PLY_AMNH</strain>
    </source>
</reference>
<evidence type="ECO:0000313" key="8">
    <source>
        <dbReference type="EMBL" id="KAK3242912.1"/>
    </source>
</evidence>
<sequence length="1476" mass="157838">MAEASPTVSNFSILKDSLKVLNDKVYDDIRQHVPSIGISSSEDEDSASEDDSSSDGEMPEIVFSGINHNAGLPAFRNEPEADLPPGHSNPMDEDDEDDSAFQGRAARHRATERPLPKAPKPATNTRSISPAVPPVPDARPSKPTSFKPTFPAAVDSDDPFAHDQECFPGLEGAGASDDSGEKPLTRLELIEAACEPSYEGWLSGAAGRMASMKPRGIAYDNPSTFLKDKEASSLASGVDDAACAEELAELEATFEAVAAREADGALDEDTPQPSSEPGMELDDRFLGGIDLDALIARLSTPDGLVYSETFERAEHDEEPRTDPTDSDRALHTPALEIDDCSQSAPVMNGKTVREDMDVEGSSWRRSNGDLAAPAGQPEIGGAVDVASSSASEREYGRGTRASRALQQAVSEQQMNDNSKGKEPKATVFMDLRPGAAHADSEDSSEDDIEEEMASWRAQRQKVRPSAQLPPRSAEKGKAGQLELVEAGEVENPTARAPLMRHEGTLQPSAKVSVEVETKLDLGPPLSPQKENTNSNSSSSSSRQHGSPDDDAQGGQVDQGMLSSYPLESKLTASVKNGPGRSVSPTQAQEELEASGAKAEPEEEEAEEEEEGEEEGEEEDAAPISPLGLSEKWLAQERHRRQVLEEANLREAAERDALDRRRAQYIEQQHLRGQAKAVKESGSRAGSSEDQHRAWEKVFSECAPQGSLFHSRVSFGAEIPALPTTLDDSPVCTVIVEFSSVSMLSPILQCLLTPGTSGSTAVDGFVLGCKSELDDTLTLEMVTPRTVLGEDVASMKTRLQAQLCMLGMESIGTYAVHITPERTSLAWRPPCLALRAPSKGDLDPSAETSVTLLKPDIRSEKGAKVLCAAVDRALAEGFHVAGLRLLWPSSEDAAALAAWSPHKPVHGHPACALALRGRAAVARWLHVVGPEDAQVAQATEPGSLRARLSSKYGKDLVSCSTSVQGAQREVSFLFGGRLPVNAYPKNNAWTPDPQAAPIIAPSSVTRAWMEVRPALPQAMLARLLLRCGEVGFKVVQVGRAPTLSADIDIESTSKQPCLMVRLEGERCLECLLAVTTSLFSAEELSGLSPTEMFHIPETQPAQAHLQKLVNKRGSFRGPSVINVQDALSLLHSNPAPPPDAPQVACLFLPAELAAIGAAMHLLSPTTRCDDGQGADEERVELLAIRMVHKLKAPQAEAGLLLRAGVEKRHLCTTSMVALCVYGVGAIAMAHRVLCATASNTPLAVSADGDSARQQLVELFSWEDLYLPEAFSVDAGIPGAATVPVGGEELLQFVLNPPAHTLMALVPLDAEVHLDALLRAFCKGSFDLLGLRTVQPSEELLSAFEPAKFPSAGAIVLSIRRQNAFGYFKTLQARGLLPTSPNDLQLLCGAQAESVHELLFPESSGSSTGIAMWTSISSEERVLTVPSPSDPAAEHTSLWQCTCLMTVLKGNGADDLALCDLLRLVRQEGFRSPGNKMA</sequence>
<accession>A0AAE0BUC0</accession>
<evidence type="ECO:0000313" key="9">
    <source>
        <dbReference type="Proteomes" id="UP001190700"/>
    </source>
</evidence>
<comment type="similarity">
    <text evidence="5">Belongs to the NDK family.</text>
</comment>
<protein>
    <recommendedName>
        <fullName evidence="7">Nucleoside diphosphate kinase-like domain-containing protein</fullName>
    </recommendedName>
</protein>
<evidence type="ECO:0000256" key="6">
    <source>
        <dbReference type="SAM" id="MobiDB-lite"/>
    </source>
</evidence>
<evidence type="ECO:0000259" key="7">
    <source>
        <dbReference type="SMART" id="SM00562"/>
    </source>
</evidence>
<dbReference type="InterPro" id="IPR034907">
    <property type="entry name" value="NDK-like_dom"/>
</dbReference>
<evidence type="ECO:0000256" key="3">
    <source>
        <dbReference type="ARBA" id="ARBA00004496"/>
    </source>
</evidence>
<dbReference type="SMART" id="SM00562">
    <property type="entry name" value="NDK"/>
    <property type="match status" value="1"/>
</dbReference>
<dbReference type="GO" id="GO:0004550">
    <property type="term" value="F:nucleoside diphosphate kinase activity"/>
    <property type="evidence" value="ECO:0007669"/>
    <property type="project" value="UniProtKB-EC"/>
</dbReference>
<feature type="compositionally biased region" description="Acidic residues" evidence="6">
    <location>
        <begin position="41"/>
        <end position="58"/>
    </location>
</feature>
<dbReference type="PANTHER" id="PTHR43109">
    <property type="entry name" value="NUCLEOSIDE DIPHOSPHATE KINASE 7"/>
    <property type="match status" value="1"/>
</dbReference>
<name>A0AAE0BUC0_9CHLO</name>
<feature type="region of interest" description="Disordered" evidence="6">
    <location>
        <begin position="435"/>
        <end position="625"/>
    </location>
</feature>
<comment type="caution">
    <text evidence="5">Lacks conserved residue(s) required for the propagation of feature annotation.</text>
</comment>
<evidence type="ECO:0000256" key="5">
    <source>
        <dbReference type="PROSITE-ProRule" id="PRU00706"/>
    </source>
</evidence>
<feature type="compositionally biased region" description="Polar residues" evidence="6">
    <location>
        <begin position="404"/>
        <end position="417"/>
    </location>
</feature>
<evidence type="ECO:0000256" key="2">
    <source>
        <dbReference type="ARBA" id="ARBA00000937"/>
    </source>
</evidence>
<dbReference type="Proteomes" id="UP001190700">
    <property type="component" value="Unassembled WGS sequence"/>
</dbReference>
<feature type="compositionally biased region" description="Basic and acidic residues" evidence="6">
    <location>
        <begin position="676"/>
        <end position="690"/>
    </location>
</feature>
<dbReference type="InterPro" id="IPR036850">
    <property type="entry name" value="NDK-like_dom_sf"/>
</dbReference>
<feature type="compositionally biased region" description="Basic and acidic residues" evidence="6">
    <location>
        <begin position="310"/>
        <end position="330"/>
    </location>
</feature>
<comment type="subcellular location">
    <subcellularLocation>
        <location evidence="3">Cytoplasm</location>
    </subcellularLocation>
</comment>
<proteinExistence type="inferred from homology"/>
<feature type="compositionally biased region" description="Acidic residues" evidence="6">
    <location>
        <begin position="441"/>
        <end position="452"/>
    </location>
</feature>
<feature type="region of interest" description="Disordered" evidence="6">
    <location>
        <begin position="310"/>
        <end position="423"/>
    </location>
</feature>
<evidence type="ECO:0000256" key="4">
    <source>
        <dbReference type="ARBA" id="ARBA00022490"/>
    </source>
</evidence>
<keyword evidence="9" id="KW-1185">Reference proteome</keyword>
<dbReference type="Gene3D" id="3.30.70.141">
    <property type="entry name" value="Nucleoside diphosphate kinase-like domain"/>
    <property type="match status" value="1"/>
</dbReference>
<feature type="region of interest" description="Disordered" evidence="6">
    <location>
        <begin position="668"/>
        <end position="690"/>
    </location>
</feature>
<keyword evidence="4" id="KW-0963">Cytoplasm</keyword>
<dbReference type="GO" id="GO:0005879">
    <property type="term" value="C:axonemal microtubule"/>
    <property type="evidence" value="ECO:0007669"/>
    <property type="project" value="TreeGrafter"/>
</dbReference>
<dbReference type="SUPFAM" id="SSF54919">
    <property type="entry name" value="Nucleoside diphosphate kinase, NDK"/>
    <property type="match status" value="1"/>
</dbReference>
<gene>
    <name evidence="8" type="ORF">CYMTET_47412</name>
</gene>